<feature type="transmembrane region" description="Helical" evidence="8">
    <location>
        <begin position="60"/>
        <end position="81"/>
    </location>
</feature>
<evidence type="ECO:0000256" key="8">
    <source>
        <dbReference type="SAM" id="Phobius"/>
    </source>
</evidence>
<proteinExistence type="inferred from homology"/>
<dbReference type="AlphaFoldDB" id="A8M2E5"/>
<organism evidence="9">
    <name type="scientific">Salinispora arenicola (strain CNS-205)</name>
    <dbReference type="NCBI Taxonomy" id="391037"/>
    <lineage>
        <taxon>Bacteria</taxon>
        <taxon>Bacillati</taxon>
        <taxon>Actinomycetota</taxon>
        <taxon>Actinomycetes</taxon>
        <taxon>Micromonosporales</taxon>
        <taxon>Micromonosporaceae</taxon>
        <taxon>Salinispora</taxon>
    </lineage>
</organism>
<feature type="transmembrane region" description="Helical" evidence="8">
    <location>
        <begin position="142"/>
        <end position="166"/>
    </location>
</feature>
<evidence type="ECO:0000256" key="5">
    <source>
        <dbReference type="ARBA" id="ARBA00022692"/>
    </source>
</evidence>
<feature type="transmembrane region" description="Helical" evidence="8">
    <location>
        <begin position="192"/>
        <end position="215"/>
    </location>
</feature>
<feature type="transmembrane region" description="Helical" evidence="8">
    <location>
        <begin position="251"/>
        <end position="268"/>
    </location>
</feature>
<evidence type="ECO:0000256" key="7">
    <source>
        <dbReference type="ARBA" id="ARBA00023136"/>
    </source>
</evidence>
<dbReference type="PATRIC" id="fig|391037.6.peg.2438"/>
<evidence type="ECO:0000256" key="6">
    <source>
        <dbReference type="ARBA" id="ARBA00022989"/>
    </source>
</evidence>
<feature type="transmembrane region" description="Helical" evidence="8">
    <location>
        <begin position="227"/>
        <end position="245"/>
    </location>
</feature>
<dbReference type="GO" id="GO:0005886">
    <property type="term" value="C:plasma membrane"/>
    <property type="evidence" value="ECO:0007669"/>
    <property type="project" value="UniProtKB-SubCell"/>
</dbReference>
<dbReference type="KEGG" id="saq:Sare_2403"/>
<dbReference type="OrthoDB" id="9811975at2"/>
<dbReference type="STRING" id="391037.Sare_2403"/>
<dbReference type="GO" id="GO:0033214">
    <property type="term" value="P:siderophore-iron import into cell"/>
    <property type="evidence" value="ECO:0007669"/>
    <property type="project" value="TreeGrafter"/>
</dbReference>
<evidence type="ECO:0000256" key="2">
    <source>
        <dbReference type="ARBA" id="ARBA00007935"/>
    </source>
</evidence>
<protein>
    <submittedName>
        <fullName evidence="9">Transport system permease protein</fullName>
    </submittedName>
</protein>
<keyword evidence="6 8" id="KW-1133">Transmembrane helix</keyword>
<keyword evidence="4" id="KW-1003">Cell membrane</keyword>
<dbReference type="Pfam" id="PF01032">
    <property type="entry name" value="FecCD"/>
    <property type="match status" value="1"/>
</dbReference>
<evidence type="ECO:0000313" key="9">
    <source>
        <dbReference type="EMBL" id="ABV98261.1"/>
    </source>
</evidence>
<dbReference type="InterPro" id="IPR000522">
    <property type="entry name" value="ABC_transptr_permease_BtuC"/>
</dbReference>
<keyword evidence="5 8" id="KW-0812">Transmembrane</keyword>
<comment type="subcellular location">
    <subcellularLocation>
        <location evidence="1">Cell membrane</location>
        <topology evidence="1">Multi-pass membrane protein</topology>
    </subcellularLocation>
</comment>
<evidence type="ECO:0000256" key="1">
    <source>
        <dbReference type="ARBA" id="ARBA00004651"/>
    </source>
</evidence>
<dbReference type="SUPFAM" id="SSF81345">
    <property type="entry name" value="ABC transporter involved in vitamin B12 uptake, BtuC"/>
    <property type="match status" value="1"/>
</dbReference>
<dbReference type="GO" id="GO:0022857">
    <property type="term" value="F:transmembrane transporter activity"/>
    <property type="evidence" value="ECO:0007669"/>
    <property type="project" value="InterPro"/>
</dbReference>
<name>A8M2E5_SALAI</name>
<comment type="similarity">
    <text evidence="2">Belongs to the binding-protein-dependent transport system permease family. FecCD subfamily.</text>
</comment>
<evidence type="ECO:0000256" key="3">
    <source>
        <dbReference type="ARBA" id="ARBA00022448"/>
    </source>
</evidence>
<sequence>MTRRIGATPAALVAGVALTAALALVSVFVGVADVTPGSLLRGGPDGEAALLLAASRLPRTIALVLAGAASAIAGLIMQMLVRNRFVEPGTTGTTEAAALGLLVVTVSAPGLPLTGKMAVAIGFALVGTALFLLLLRRVPVRSVILVPLVGIMLGSVIGAVTTFFAYRLDLIQTLDAWLTGDFSGVLRGRYELLWVAFAATVAAWVAADRLTVAGLGRDFTTNLGMHYGRLLALGVTVVATVASVVVVTVGAIPFLGLIVPNIVSLVLGDNARRAIPWVAVAGAAFVLACDLIGRVVRYPYEIPLGVVVGVVGAAVFLYLLLRSSERAH</sequence>
<dbReference type="eggNOG" id="COG4606">
    <property type="taxonomic scope" value="Bacteria"/>
</dbReference>
<dbReference type="CDD" id="cd06550">
    <property type="entry name" value="TM_ABC_iron-siderophores_like"/>
    <property type="match status" value="1"/>
</dbReference>
<dbReference type="EMBL" id="CP000850">
    <property type="protein sequence ID" value="ABV98261.1"/>
    <property type="molecule type" value="Genomic_DNA"/>
</dbReference>
<gene>
    <name evidence="9" type="ordered locus">Sare_2403</name>
</gene>
<feature type="transmembrane region" description="Helical" evidence="8">
    <location>
        <begin position="117"/>
        <end position="135"/>
    </location>
</feature>
<dbReference type="HOGENOM" id="CLU_013016_3_0_11"/>
<reference evidence="9" key="1">
    <citation type="submission" date="2007-10" db="EMBL/GenBank/DDBJ databases">
        <title>Complete sequence of Salinispora arenicola CNS-205.</title>
        <authorList>
            <consortium name="US DOE Joint Genome Institute"/>
            <person name="Copeland A."/>
            <person name="Lucas S."/>
            <person name="Lapidus A."/>
            <person name="Barry K."/>
            <person name="Glavina del Rio T."/>
            <person name="Dalin E."/>
            <person name="Tice H."/>
            <person name="Pitluck S."/>
            <person name="Foster B."/>
            <person name="Schmutz J."/>
            <person name="Larimer F."/>
            <person name="Land M."/>
            <person name="Hauser L."/>
            <person name="Kyrpides N."/>
            <person name="Ivanova N."/>
            <person name="Jensen P.R."/>
            <person name="Moore B.S."/>
            <person name="Penn K."/>
            <person name="Jenkins C."/>
            <person name="Udwary D."/>
            <person name="Xiang L."/>
            <person name="Gontang E."/>
            <person name="Richardson P."/>
        </authorList>
    </citation>
    <scope>NUCLEOTIDE SEQUENCE [LARGE SCALE GENOMIC DNA]</scope>
    <source>
        <strain evidence="9">CNS-205</strain>
    </source>
</reference>
<keyword evidence="3" id="KW-0813">Transport</keyword>
<keyword evidence="7 8" id="KW-0472">Membrane</keyword>
<dbReference type="InterPro" id="IPR037294">
    <property type="entry name" value="ABC_BtuC-like"/>
</dbReference>
<feature type="transmembrane region" description="Helical" evidence="8">
    <location>
        <begin position="93"/>
        <end position="111"/>
    </location>
</feature>
<feature type="transmembrane region" description="Helical" evidence="8">
    <location>
        <begin position="275"/>
        <end position="296"/>
    </location>
</feature>
<accession>A8M2E5</accession>
<evidence type="ECO:0000256" key="4">
    <source>
        <dbReference type="ARBA" id="ARBA00022475"/>
    </source>
</evidence>
<dbReference type="Gene3D" id="1.10.3470.10">
    <property type="entry name" value="ABC transporter involved in vitamin B12 uptake, BtuC"/>
    <property type="match status" value="1"/>
</dbReference>
<dbReference type="PANTHER" id="PTHR30472">
    <property type="entry name" value="FERRIC ENTEROBACTIN TRANSPORT SYSTEM PERMEASE PROTEIN"/>
    <property type="match status" value="1"/>
</dbReference>
<dbReference type="PANTHER" id="PTHR30472:SF27">
    <property type="entry name" value="PETROBACTIN IMPORT SYSTEM PERMEASE PROTEIN YCLN"/>
    <property type="match status" value="1"/>
</dbReference>
<feature type="transmembrane region" description="Helical" evidence="8">
    <location>
        <begin position="302"/>
        <end position="321"/>
    </location>
</feature>